<dbReference type="OrthoDB" id="6624706at2"/>
<evidence type="ECO:0000313" key="2">
    <source>
        <dbReference type="Proteomes" id="UP000248196"/>
    </source>
</evidence>
<dbReference type="AlphaFoldDB" id="A0A318PMR2"/>
<evidence type="ECO:0000313" key="1">
    <source>
        <dbReference type="EMBL" id="PYD40847.1"/>
    </source>
</evidence>
<dbReference type="RefSeq" id="WP_020453900.1">
    <property type="nucleotide sequence ID" value="NZ_CP007439.1"/>
</dbReference>
<organism evidence="1 2">
    <name type="scientific">Serratia plymuthica</name>
    <dbReference type="NCBI Taxonomy" id="82996"/>
    <lineage>
        <taxon>Bacteria</taxon>
        <taxon>Pseudomonadati</taxon>
        <taxon>Pseudomonadota</taxon>
        <taxon>Gammaproteobacteria</taxon>
        <taxon>Enterobacterales</taxon>
        <taxon>Yersiniaceae</taxon>
        <taxon>Serratia</taxon>
    </lineage>
</organism>
<proteinExistence type="predicted"/>
<protein>
    <submittedName>
        <fullName evidence="1">DUF4440 domain-containing protein</fullName>
    </submittedName>
</protein>
<dbReference type="EMBL" id="PESE01000001">
    <property type="protein sequence ID" value="PYD40847.1"/>
    <property type="molecule type" value="Genomic_DNA"/>
</dbReference>
<reference evidence="1 2" key="1">
    <citation type="submission" date="2017-11" db="EMBL/GenBank/DDBJ databases">
        <title>Genome sequence of the oocydin A producing rhizobacterium Serratia plymuthica 4Rx5.</title>
        <authorList>
            <person name="Matilla M.A."/>
            <person name="Udaondo Z."/>
            <person name="Salmond G.P.C."/>
        </authorList>
    </citation>
    <scope>NUCLEOTIDE SEQUENCE [LARGE SCALE GENOMIC DNA]</scope>
    <source>
        <strain evidence="1 2">4Rx5</strain>
    </source>
</reference>
<comment type="caution">
    <text evidence="1">The sequence shown here is derived from an EMBL/GenBank/DDBJ whole genome shotgun (WGS) entry which is preliminary data.</text>
</comment>
<accession>A0A318PMR2</accession>
<sequence>MTKIASNLELMRKEWYNAFFSLNIDMLDYLEAEWFFSTNGEMLVYKKHQLRKLSLLKSKDPRSMDGIKRKEIDVHIITFDGLASITGSAEIMERNGDIRKINFIESWMKINDCWKLQFQTFEDRK</sequence>
<dbReference type="Proteomes" id="UP000248196">
    <property type="component" value="Unassembled WGS sequence"/>
</dbReference>
<name>A0A318PMR2_SERPL</name>
<gene>
    <name evidence="1" type="ORF">CT690_06100</name>
</gene>